<dbReference type="Pfam" id="PF19310">
    <property type="entry name" value="TOP_N"/>
    <property type="match status" value="1"/>
</dbReference>
<evidence type="ECO:0000256" key="8">
    <source>
        <dbReference type="ARBA" id="ARBA00026100"/>
    </source>
</evidence>
<dbReference type="PANTHER" id="PTHR11804">
    <property type="entry name" value="PROTEASE M3 THIMET OLIGOPEPTIDASE-RELATED"/>
    <property type="match status" value="1"/>
</dbReference>
<dbReference type="Gene3D" id="3.40.390.10">
    <property type="entry name" value="Collagenase (Catalytic Domain)"/>
    <property type="match status" value="1"/>
</dbReference>
<evidence type="ECO:0000256" key="5">
    <source>
        <dbReference type="ARBA" id="ARBA00022833"/>
    </source>
</evidence>
<evidence type="ECO:0000259" key="11">
    <source>
        <dbReference type="Pfam" id="PF19310"/>
    </source>
</evidence>
<keyword evidence="4 9" id="KW-0378">Hydrolase</keyword>
<evidence type="ECO:0000259" key="10">
    <source>
        <dbReference type="Pfam" id="PF01432"/>
    </source>
</evidence>
<dbReference type="Gene3D" id="1.20.1050.40">
    <property type="entry name" value="Endopeptidase. Chain P, domain 1"/>
    <property type="match status" value="1"/>
</dbReference>
<accession>A0ABR9FIR3</accession>
<dbReference type="InterPro" id="IPR001567">
    <property type="entry name" value="Pept_M3A_M3B_dom"/>
</dbReference>
<comment type="catalytic activity">
    <reaction evidence="7">
        <text>Hydrolysis of oligopeptides, with broad specificity. Gly or Ala commonly occur as P1 or P1' residues, but more distant residues are also important, as is shown by the fact that Z-Gly-Pro-Gly-|-Gly-Pro-Ala is cleaved, but not Z-(Gly)(5).</text>
        <dbReference type="EC" id="3.4.24.70"/>
    </reaction>
</comment>
<evidence type="ECO:0000256" key="7">
    <source>
        <dbReference type="ARBA" id="ARBA00024603"/>
    </source>
</evidence>
<dbReference type="EC" id="3.4.24.70" evidence="8"/>
<dbReference type="GO" id="GO:0004222">
    <property type="term" value="F:metalloendopeptidase activity"/>
    <property type="evidence" value="ECO:0007669"/>
    <property type="project" value="UniProtKB-EC"/>
</dbReference>
<organism evidence="12 13">
    <name type="scientific">Pseudoalteromonas prydzensis</name>
    <dbReference type="NCBI Taxonomy" id="182141"/>
    <lineage>
        <taxon>Bacteria</taxon>
        <taxon>Pseudomonadati</taxon>
        <taxon>Pseudomonadota</taxon>
        <taxon>Gammaproteobacteria</taxon>
        <taxon>Alteromonadales</taxon>
        <taxon>Pseudoalteromonadaceae</taxon>
        <taxon>Pseudoalteromonas</taxon>
    </lineage>
</organism>
<feature type="domain" description="Peptidase M3A/M3B catalytic" evidence="10">
    <location>
        <begin position="225"/>
        <end position="680"/>
    </location>
</feature>
<sequence length="683" mass="76947">MTDTQNNPLIGLEGLPPFSKIKPEHVVPALKAGISECRAKIDEVLAKKSFTWPDLVLPLEEADDKLSRMFSPVSHMNSVVNSDELREAYEQCLPLISEYSTFVGQHQGLYEAYNALHNSDEFKTLNTAQQKTITNALRDFELSGIALAPEQQKRYGEISARLSELASKFGNNVMDATLAWQKHITDESELAGLPESALALAADTAKSKELDGWVFTLDFPSYLPIMTYADNRELREETYTAFVTRASDQGPNAGEFDNSAIMSEELALRHEIAQLLGFASYAEKSLATKMAETPEQVFSFLEDLAAKSKPQAEQELAELQAYAKEKHGIEQLAAWDYGYYGEKLKQEKYAISDEVLRPYFPADKVLSGLFETVNRLFGISVKELKDVDTYHKDVRFFEIYDSSNTLRGRFYLDLYARDHKRGGAWMDDCMGRKVRANGQLQTPVAYLVCNFNKAVGDKPALFTHNEVTTLFHEFGHGIHHMLTQVDAAPVAGINGVAWDAVELPSQFLENWCYEEEALNFISGHYETGEPLPKELLDKLLAAKNYNSGMQMLRQIEFSLFDFRIHNDYQAGEECQIQARLDEVRSHTSVVKPPEFNRFQHGFSHIFAGGYSAGYYSYKWAEVLSADAFSKFEEEGIFNPQTGQAFMQHILEKGGSEEPMALFKNFRGREPSVDALLRHSGIAA</sequence>
<keyword evidence="2 9" id="KW-0645">Protease</keyword>
<proteinExistence type="inferred from homology"/>
<dbReference type="Pfam" id="PF01432">
    <property type="entry name" value="Peptidase_M3"/>
    <property type="match status" value="1"/>
</dbReference>
<protein>
    <recommendedName>
        <fullName evidence="8">oligopeptidase A</fullName>
        <ecNumber evidence="8">3.4.24.70</ecNumber>
    </recommendedName>
</protein>
<dbReference type="InterPro" id="IPR024079">
    <property type="entry name" value="MetalloPept_cat_dom_sf"/>
</dbReference>
<comment type="caution">
    <text evidence="12">The sequence shown here is derived from an EMBL/GenBank/DDBJ whole genome shotgun (WGS) entry which is preliminary data.</text>
</comment>
<evidence type="ECO:0000256" key="4">
    <source>
        <dbReference type="ARBA" id="ARBA00022801"/>
    </source>
</evidence>
<evidence type="ECO:0000256" key="9">
    <source>
        <dbReference type="RuleBase" id="RU003435"/>
    </source>
</evidence>
<dbReference type="EMBL" id="RRZA01000009">
    <property type="protein sequence ID" value="MBE0456729.1"/>
    <property type="molecule type" value="Genomic_DNA"/>
</dbReference>
<keyword evidence="5 9" id="KW-0862">Zinc</keyword>
<dbReference type="CDD" id="cd06456">
    <property type="entry name" value="M3A_DCP"/>
    <property type="match status" value="1"/>
</dbReference>
<gene>
    <name evidence="12" type="primary">prlC</name>
    <name evidence="12" type="ORF">EI167_04550</name>
</gene>
<feature type="domain" description="Oligopeptidase A N-terminal" evidence="11">
    <location>
        <begin position="35"/>
        <end position="151"/>
    </location>
</feature>
<reference evidence="12 13" key="1">
    <citation type="submission" date="2020-07" db="EMBL/GenBank/DDBJ databases">
        <title>Halophilic bacteria isolated from french cheeses.</title>
        <authorList>
            <person name="Kothe C.I."/>
            <person name="Farah-Kraiem B."/>
            <person name="Renault P."/>
            <person name="Dridi B."/>
        </authorList>
    </citation>
    <scope>NUCLEOTIDE SEQUENCE [LARGE SCALE GENOMIC DNA]</scope>
    <source>
        <strain evidence="12 13">FME14</strain>
    </source>
</reference>
<dbReference type="NCBIfam" id="NF008159">
    <property type="entry name" value="PRK10911.1"/>
    <property type="match status" value="1"/>
</dbReference>
<evidence type="ECO:0000256" key="2">
    <source>
        <dbReference type="ARBA" id="ARBA00022670"/>
    </source>
</evidence>
<evidence type="ECO:0000313" key="13">
    <source>
        <dbReference type="Proteomes" id="UP000707245"/>
    </source>
</evidence>
<name>A0ABR9FIR3_9GAMM</name>
<dbReference type="InterPro" id="IPR045666">
    <property type="entry name" value="OpdA_N"/>
</dbReference>
<keyword evidence="3 9" id="KW-0479">Metal-binding</keyword>
<evidence type="ECO:0000256" key="1">
    <source>
        <dbReference type="ARBA" id="ARBA00006040"/>
    </source>
</evidence>
<dbReference type="RefSeq" id="WP_192540880.1">
    <property type="nucleotide sequence ID" value="NZ_JBQDLW010000054.1"/>
</dbReference>
<dbReference type="InterPro" id="IPR024077">
    <property type="entry name" value="Neurolysin/TOP_dom2"/>
</dbReference>
<dbReference type="PANTHER" id="PTHR11804:SF84">
    <property type="entry name" value="SACCHAROLYSIN"/>
    <property type="match status" value="1"/>
</dbReference>
<dbReference type="InterPro" id="IPR034005">
    <property type="entry name" value="M3A_DCP"/>
</dbReference>
<comment type="cofactor">
    <cofactor evidence="9">
        <name>Zn(2+)</name>
        <dbReference type="ChEBI" id="CHEBI:29105"/>
    </cofactor>
    <text evidence="9">Binds 1 zinc ion.</text>
</comment>
<dbReference type="Proteomes" id="UP000707245">
    <property type="component" value="Unassembled WGS sequence"/>
</dbReference>
<evidence type="ECO:0000256" key="6">
    <source>
        <dbReference type="ARBA" id="ARBA00023049"/>
    </source>
</evidence>
<dbReference type="InterPro" id="IPR045090">
    <property type="entry name" value="Pept_M3A_M3B"/>
</dbReference>
<evidence type="ECO:0000313" key="12">
    <source>
        <dbReference type="EMBL" id="MBE0456729.1"/>
    </source>
</evidence>
<keyword evidence="6 9" id="KW-0482">Metalloprotease</keyword>
<dbReference type="SUPFAM" id="SSF55486">
    <property type="entry name" value="Metalloproteases ('zincins'), catalytic domain"/>
    <property type="match status" value="1"/>
</dbReference>
<comment type="similarity">
    <text evidence="1 9">Belongs to the peptidase M3 family.</text>
</comment>
<evidence type="ECO:0000256" key="3">
    <source>
        <dbReference type="ARBA" id="ARBA00022723"/>
    </source>
</evidence>
<dbReference type="Gene3D" id="1.10.1370.10">
    <property type="entry name" value="Neurolysin, domain 3"/>
    <property type="match status" value="1"/>
</dbReference>
<keyword evidence="13" id="KW-1185">Reference proteome</keyword>
<dbReference type="InterPro" id="IPR024080">
    <property type="entry name" value="Neurolysin/TOP_N"/>
</dbReference>